<dbReference type="Gene3D" id="3.40.395.10">
    <property type="entry name" value="Adenoviral Proteinase, Chain A"/>
    <property type="match status" value="1"/>
</dbReference>
<dbReference type="GO" id="GO:0006508">
    <property type="term" value="P:proteolysis"/>
    <property type="evidence" value="ECO:0007669"/>
    <property type="project" value="UniProtKB-KW"/>
</dbReference>
<feature type="region of interest" description="Disordered" evidence="5">
    <location>
        <begin position="340"/>
        <end position="377"/>
    </location>
</feature>
<evidence type="ECO:0000256" key="3">
    <source>
        <dbReference type="ARBA" id="ARBA00022801"/>
    </source>
</evidence>
<evidence type="ECO:0000256" key="5">
    <source>
        <dbReference type="SAM" id="MobiDB-lite"/>
    </source>
</evidence>
<dbReference type="InterPro" id="IPR003653">
    <property type="entry name" value="Peptidase_C48_C"/>
</dbReference>
<dbReference type="EMBL" id="LAYC01000001">
    <property type="protein sequence ID" value="KYK59026.1"/>
    <property type="molecule type" value="Genomic_DNA"/>
</dbReference>
<dbReference type="Pfam" id="PF02902">
    <property type="entry name" value="Peptidase_C48"/>
    <property type="match status" value="1"/>
</dbReference>
<keyword evidence="2 7" id="KW-0645">Protease</keyword>
<comment type="similarity">
    <text evidence="1">Belongs to the peptidase C48 family.</text>
</comment>
<reference evidence="7 8" key="1">
    <citation type="journal article" date="2016" name="Sci. Rep.">
        <title>Insights into Adaptations to a Near-Obligate Nematode Endoparasitic Lifestyle from the Finished Genome of Drechmeria coniospora.</title>
        <authorList>
            <person name="Zhang L."/>
            <person name="Zhou Z."/>
            <person name="Guo Q."/>
            <person name="Fokkens L."/>
            <person name="Miskei M."/>
            <person name="Pocsi I."/>
            <person name="Zhang W."/>
            <person name="Chen M."/>
            <person name="Wang L."/>
            <person name="Sun Y."/>
            <person name="Donzelli B.G."/>
            <person name="Gibson D.M."/>
            <person name="Nelson D.R."/>
            <person name="Luo J.G."/>
            <person name="Rep M."/>
            <person name="Liu H."/>
            <person name="Yang S."/>
            <person name="Wang J."/>
            <person name="Krasnoff S.B."/>
            <person name="Xu Y."/>
            <person name="Molnar I."/>
            <person name="Lin M."/>
        </authorList>
    </citation>
    <scope>NUCLEOTIDE SEQUENCE [LARGE SCALE GENOMIC DNA]</scope>
    <source>
        <strain evidence="7 8">ARSEF 6962</strain>
    </source>
</reference>
<dbReference type="GO" id="GO:0008234">
    <property type="term" value="F:cysteine-type peptidase activity"/>
    <property type="evidence" value="ECO:0007669"/>
    <property type="project" value="UniProtKB-KW"/>
</dbReference>
<dbReference type="SUPFAM" id="SSF54001">
    <property type="entry name" value="Cysteine proteinases"/>
    <property type="match status" value="1"/>
</dbReference>
<dbReference type="InParanoid" id="A0A151GPK2"/>
<feature type="domain" description="Ubiquitin-like protease family profile" evidence="6">
    <location>
        <begin position="406"/>
        <end position="567"/>
    </location>
</feature>
<dbReference type="PANTHER" id="PTHR46468">
    <property type="entry name" value="SENTRIN-SPECIFIC PROTEASE 8"/>
    <property type="match status" value="1"/>
</dbReference>
<feature type="compositionally biased region" description="Polar residues" evidence="5">
    <location>
        <begin position="617"/>
        <end position="629"/>
    </location>
</feature>
<evidence type="ECO:0000256" key="2">
    <source>
        <dbReference type="ARBA" id="ARBA00022670"/>
    </source>
</evidence>
<evidence type="ECO:0000256" key="1">
    <source>
        <dbReference type="ARBA" id="ARBA00005234"/>
    </source>
</evidence>
<dbReference type="PANTHER" id="PTHR46468:SF1">
    <property type="entry name" value="SENTRIN-SPECIFIC PROTEASE 8"/>
    <property type="match status" value="1"/>
</dbReference>
<evidence type="ECO:0000259" key="6">
    <source>
        <dbReference type="PROSITE" id="PS50600"/>
    </source>
</evidence>
<name>A0A151GPK2_DRECN</name>
<accession>A0A151GPK2</accession>
<proteinExistence type="inferred from homology"/>
<dbReference type="STRING" id="98403.A0A151GPK2"/>
<protein>
    <submittedName>
        <fullName evidence="7">NEDD8-specific protease 2</fullName>
    </submittedName>
</protein>
<dbReference type="PROSITE" id="PS50600">
    <property type="entry name" value="ULP_PROTEASE"/>
    <property type="match status" value="1"/>
</dbReference>
<dbReference type="GO" id="GO:0000338">
    <property type="term" value="P:protein deneddylation"/>
    <property type="evidence" value="ECO:0007669"/>
    <property type="project" value="TreeGrafter"/>
</dbReference>
<organism evidence="7 8">
    <name type="scientific">Drechmeria coniospora</name>
    <name type="common">Nematophagous fungus</name>
    <name type="synonym">Meria coniospora</name>
    <dbReference type="NCBI Taxonomy" id="98403"/>
    <lineage>
        <taxon>Eukaryota</taxon>
        <taxon>Fungi</taxon>
        <taxon>Dikarya</taxon>
        <taxon>Ascomycota</taxon>
        <taxon>Pezizomycotina</taxon>
        <taxon>Sordariomycetes</taxon>
        <taxon>Hypocreomycetidae</taxon>
        <taxon>Hypocreales</taxon>
        <taxon>Ophiocordycipitaceae</taxon>
        <taxon>Drechmeria</taxon>
    </lineage>
</organism>
<sequence length="629" mass="69488">MRLCMRSTTPTAQWLGVAERTTWRCTALLMAGLRDCLQNVAIPFVDAVRPWHHQTSMLCTTQLHAAHRTHAGAMCGGCRGIYFIAACRWRRRREAMLPRSMAPPTSDDERREVRFRRPSLVICLTTTLTTSSCSGETMPSAPLSAVLLRRAPLARLACIPAAIPARIPLVSSTASGRSHSHPQRRSPLVGRSVVNHVFERWAVLVLAVPRAFVASATQPTNREVRASALPEACEHHQLAVLVLAHLLAAASAAQRTATDDLTFLRPFIRPSFLDLHPLESPRTGFFFLPISAAGDNCTTAAAGHQDHPSVSTADFAPLSESPTCRRRLRTVTHGLDPAVAAHHGAADGPPVSPRPRAPRELQDGQDNVRPAAAPDTTDKMPFRQRMARHFGDSLSPEKAYLSYYDVCLTVEDVKMLKNDWLTDNNIAFWEEYLERETLSRYPQAHIVLLRPSMTFLLMKEPDARLVRSALPNFAKVTHIFLPINDNPSVSTAEGGSHWSLLLVSVLDGLAFHYDSMGSGNVAEASVAARKLAGILARPLRFINLADTPQQENGSDCGVYVCLLMRHLLVKRLLCANAREKVSMSMAGKMVDSYGGRKEMLRIIENLRKEGERRRSASPFTSNKTPPRIE</sequence>
<evidence type="ECO:0000256" key="4">
    <source>
        <dbReference type="ARBA" id="ARBA00022807"/>
    </source>
</evidence>
<evidence type="ECO:0000313" key="8">
    <source>
        <dbReference type="Proteomes" id="UP000076580"/>
    </source>
</evidence>
<dbReference type="RefSeq" id="XP_040658378.1">
    <property type="nucleotide sequence ID" value="XM_040797495.1"/>
</dbReference>
<feature type="region of interest" description="Disordered" evidence="5">
    <location>
        <begin position="607"/>
        <end position="629"/>
    </location>
</feature>
<comment type="caution">
    <text evidence="7">The sequence shown here is derived from an EMBL/GenBank/DDBJ whole genome shotgun (WGS) entry which is preliminary data.</text>
</comment>
<keyword evidence="3" id="KW-0378">Hydrolase</keyword>
<dbReference type="GO" id="GO:0019784">
    <property type="term" value="F:deNEDDylase activity"/>
    <property type="evidence" value="ECO:0007669"/>
    <property type="project" value="InterPro"/>
</dbReference>
<dbReference type="InterPro" id="IPR038765">
    <property type="entry name" value="Papain-like_cys_pep_sf"/>
</dbReference>
<gene>
    <name evidence="7" type="ORF">DCS_00153</name>
</gene>
<dbReference type="Proteomes" id="UP000076580">
    <property type="component" value="Chromosome 01"/>
</dbReference>
<dbReference type="GeneID" id="63712796"/>
<dbReference type="InterPro" id="IPR044613">
    <property type="entry name" value="Nep1/2-like"/>
</dbReference>
<dbReference type="FunFam" id="3.40.395.10:FF:000008">
    <property type="entry name" value="Ulp1 protease family protein"/>
    <property type="match status" value="1"/>
</dbReference>
<dbReference type="AlphaFoldDB" id="A0A151GPK2"/>
<keyword evidence="8" id="KW-1185">Reference proteome</keyword>
<keyword evidence="4" id="KW-0788">Thiol protease</keyword>
<evidence type="ECO:0000313" key="7">
    <source>
        <dbReference type="EMBL" id="KYK59026.1"/>
    </source>
</evidence>